<evidence type="ECO:0000313" key="7">
    <source>
        <dbReference type="EMBL" id="GAV19212.1"/>
    </source>
</evidence>
<dbReference type="InterPro" id="IPR000740">
    <property type="entry name" value="GrpE"/>
</dbReference>
<dbReference type="SUPFAM" id="SSF58014">
    <property type="entry name" value="Coiled-coil domain of nucleotide exchange factor GrpE"/>
    <property type="match status" value="1"/>
</dbReference>
<dbReference type="Proteomes" id="UP000231632">
    <property type="component" value="Unassembled WGS sequence"/>
</dbReference>
<gene>
    <name evidence="3" type="primary">grpE</name>
    <name evidence="7" type="ORF">MMIC_P0141</name>
</gene>
<evidence type="ECO:0000256" key="3">
    <source>
        <dbReference type="HAMAP-Rule" id="MF_01151"/>
    </source>
</evidence>
<organism evidence="7 8">
    <name type="scientific">Mariprofundus micogutta</name>
    <dbReference type="NCBI Taxonomy" id="1921010"/>
    <lineage>
        <taxon>Bacteria</taxon>
        <taxon>Pseudomonadati</taxon>
        <taxon>Pseudomonadota</taxon>
        <taxon>Candidatius Mariprofundia</taxon>
        <taxon>Mariprofundales</taxon>
        <taxon>Mariprofundaceae</taxon>
        <taxon>Mariprofundus</taxon>
    </lineage>
</organism>
<dbReference type="Gene3D" id="2.30.22.10">
    <property type="entry name" value="Head domain of nucleotide exchange factor GrpE"/>
    <property type="match status" value="1"/>
</dbReference>
<dbReference type="PANTHER" id="PTHR21237">
    <property type="entry name" value="GRPE PROTEIN"/>
    <property type="match status" value="1"/>
</dbReference>
<dbReference type="CDD" id="cd00446">
    <property type="entry name" value="GrpE"/>
    <property type="match status" value="1"/>
</dbReference>
<dbReference type="GO" id="GO:0000774">
    <property type="term" value="F:adenyl-nucleotide exchange factor activity"/>
    <property type="evidence" value="ECO:0007669"/>
    <property type="project" value="InterPro"/>
</dbReference>
<dbReference type="SUPFAM" id="SSF51064">
    <property type="entry name" value="Head domain of nucleotide exchange factor GrpE"/>
    <property type="match status" value="1"/>
</dbReference>
<comment type="caution">
    <text evidence="7">The sequence shown here is derived from an EMBL/GenBank/DDBJ whole genome shotgun (WGS) entry which is preliminary data.</text>
</comment>
<dbReference type="AlphaFoldDB" id="A0A1L8CJX0"/>
<dbReference type="InterPro" id="IPR009012">
    <property type="entry name" value="GrpE_head"/>
</dbReference>
<dbReference type="GO" id="GO:0042803">
    <property type="term" value="F:protein homodimerization activity"/>
    <property type="evidence" value="ECO:0007669"/>
    <property type="project" value="InterPro"/>
</dbReference>
<evidence type="ECO:0000256" key="6">
    <source>
        <dbReference type="SAM" id="Coils"/>
    </source>
</evidence>
<sequence>MAGKKKEEAEVTVEKEEAIQLDENGDEIVEEVEVDPLEAAQAEIAELKDKVLRTYAEMENLRKRTQREIADAHKFGVEKFATSLLDVVDNLERALEAEEGNEAVMREGVQLTLNSWHDMMNRFEVKRIDAVGEVFDPHLHEALTQMPDEAPEGTVIAQHVAGYTLHGRLIRPAKVLVSSGPAA</sequence>
<evidence type="ECO:0000256" key="5">
    <source>
        <dbReference type="RuleBase" id="RU004478"/>
    </source>
</evidence>
<feature type="coiled-coil region" evidence="6">
    <location>
        <begin position="4"/>
        <end position="101"/>
    </location>
</feature>
<protein>
    <recommendedName>
        <fullName evidence="3 4">Protein GrpE</fullName>
    </recommendedName>
    <alternativeName>
        <fullName evidence="3">HSP-70 cofactor</fullName>
    </alternativeName>
</protein>
<name>A0A1L8CJX0_9PROT</name>
<accession>A0A1L8CJX0</accession>
<dbReference type="EMBL" id="BDFD01000001">
    <property type="protein sequence ID" value="GAV19212.1"/>
    <property type="molecule type" value="Genomic_DNA"/>
</dbReference>
<evidence type="ECO:0000256" key="1">
    <source>
        <dbReference type="ARBA" id="ARBA00009054"/>
    </source>
</evidence>
<evidence type="ECO:0000256" key="4">
    <source>
        <dbReference type="RuleBase" id="RU000639"/>
    </source>
</evidence>
<reference evidence="7 8" key="1">
    <citation type="journal article" date="2017" name="Arch. Microbiol.">
        <title>Mariprofundus micogutta sp. nov., a novel iron-oxidizing zetaproteobacterium isolated from a deep-sea hydrothermal field at the Bayonnaise knoll of the Izu-Ogasawara arc, and a description of Mariprofundales ord. nov. and Zetaproteobacteria classis nov.</title>
        <authorList>
            <person name="Makita H."/>
            <person name="Tanaka E."/>
            <person name="Mitsunobu S."/>
            <person name="Miyazaki M."/>
            <person name="Nunoura T."/>
            <person name="Uematsu K."/>
            <person name="Takaki Y."/>
            <person name="Nishi S."/>
            <person name="Shimamura S."/>
            <person name="Takai K."/>
        </authorList>
    </citation>
    <scope>NUCLEOTIDE SEQUENCE [LARGE SCALE GENOMIC DNA]</scope>
    <source>
        <strain evidence="7 8">ET2</strain>
    </source>
</reference>
<keyword evidence="6" id="KW-0175">Coiled coil</keyword>
<comment type="subcellular location">
    <subcellularLocation>
        <location evidence="3">Cytoplasm</location>
    </subcellularLocation>
</comment>
<keyword evidence="3" id="KW-0963">Cytoplasm</keyword>
<dbReference type="GO" id="GO:0005737">
    <property type="term" value="C:cytoplasm"/>
    <property type="evidence" value="ECO:0007669"/>
    <property type="project" value="UniProtKB-SubCell"/>
</dbReference>
<dbReference type="HAMAP" id="MF_01151">
    <property type="entry name" value="GrpE"/>
    <property type="match status" value="1"/>
</dbReference>
<dbReference type="PANTHER" id="PTHR21237:SF23">
    <property type="entry name" value="GRPE PROTEIN HOMOLOG, MITOCHONDRIAL"/>
    <property type="match status" value="1"/>
</dbReference>
<dbReference type="PROSITE" id="PS01071">
    <property type="entry name" value="GRPE"/>
    <property type="match status" value="1"/>
</dbReference>
<dbReference type="GO" id="GO:0051082">
    <property type="term" value="F:unfolded protein binding"/>
    <property type="evidence" value="ECO:0007669"/>
    <property type="project" value="TreeGrafter"/>
</dbReference>
<evidence type="ECO:0000313" key="8">
    <source>
        <dbReference type="Proteomes" id="UP000231632"/>
    </source>
</evidence>
<dbReference type="GO" id="GO:0006457">
    <property type="term" value="P:protein folding"/>
    <property type="evidence" value="ECO:0007669"/>
    <property type="project" value="InterPro"/>
</dbReference>
<keyword evidence="3 4" id="KW-0346">Stress response</keyword>
<keyword evidence="2 3" id="KW-0143">Chaperone</keyword>
<dbReference type="Pfam" id="PF01025">
    <property type="entry name" value="GrpE"/>
    <property type="match status" value="1"/>
</dbReference>
<dbReference type="GO" id="GO:0051087">
    <property type="term" value="F:protein-folding chaperone binding"/>
    <property type="evidence" value="ECO:0007669"/>
    <property type="project" value="InterPro"/>
</dbReference>
<keyword evidence="8" id="KW-1185">Reference proteome</keyword>
<dbReference type="STRING" id="1921010.MMIC_P0141"/>
<comment type="similarity">
    <text evidence="1 3 5">Belongs to the GrpE family.</text>
</comment>
<proteinExistence type="inferred from homology"/>
<comment type="function">
    <text evidence="3 4">Participates actively in the response to hyperosmotic and heat shock by preventing the aggregation of stress-denatured proteins, in association with DnaK and GrpE. It is the nucleotide exchange factor for DnaK and may function as a thermosensor. Unfolded proteins bind initially to DnaJ; upon interaction with the DnaJ-bound protein, DnaK hydrolyzes its bound ATP, resulting in the formation of a stable complex. GrpE releases ADP from DnaK; ATP binding to DnaK triggers the release of the substrate protein, thus completing the reaction cycle. Several rounds of ATP-dependent interactions between DnaJ, DnaK and GrpE are required for fully efficient folding.</text>
</comment>
<dbReference type="Gene3D" id="3.90.20.20">
    <property type="match status" value="1"/>
</dbReference>
<evidence type="ECO:0000256" key="2">
    <source>
        <dbReference type="ARBA" id="ARBA00023186"/>
    </source>
</evidence>
<comment type="subunit">
    <text evidence="3">Homodimer.</text>
</comment>
<dbReference type="InterPro" id="IPR013805">
    <property type="entry name" value="GrpE_CC"/>
</dbReference>
<dbReference type="PRINTS" id="PR00773">
    <property type="entry name" value="GRPEPROTEIN"/>
</dbReference>
<dbReference type="RefSeq" id="WP_072658404.1">
    <property type="nucleotide sequence ID" value="NZ_BDFD01000001.1"/>
</dbReference>